<dbReference type="InterPro" id="IPR046917">
    <property type="entry name" value="ABC-3C_CTD12"/>
</dbReference>
<evidence type="ECO:0000313" key="2">
    <source>
        <dbReference type="EMBL" id="RKS98224.1"/>
    </source>
</evidence>
<keyword evidence="3" id="KW-1185">Reference proteome</keyword>
<sequence length="309" mass="35888">MRKYPLHYLNDAEFENLATLICRKILGEAVIPFAKGSDGGRDGRFHGKANSFPSTVEPWDGKIVIQAKHTTKENTSCSDHDFQKILTTEVVPAIERLKGKNKVDYYMLFTNRKLTGKQDEKIENLIDENTGVINIVLADEKIQQWLQAYPDIVKEAKLQSLLTPLQFDEQDLKNLIIEFHKTIPDTSVIGKTEEDLIYVKIERKNEINNLSQDYFDEIIKKNYTYFDFIRNFLKDPINQSLKEIYDDTADELNAKIIINRSAYNAFEHLLEELYDYVISNNSELAGKKRLIRLFLHYMYCNCDIGKKNA</sequence>
<dbReference type="RefSeq" id="WP_121461941.1">
    <property type="nucleotide sequence ID" value="NZ_RBXB01000002.1"/>
</dbReference>
<proteinExistence type="predicted"/>
<comment type="caution">
    <text evidence="2">The sequence shown here is derived from an EMBL/GenBank/DDBJ whole genome shotgun (WGS) entry which is preliminary data.</text>
</comment>
<accession>A0A495SE92</accession>
<dbReference type="Proteomes" id="UP000272428">
    <property type="component" value="Unassembled WGS sequence"/>
</dbReference>
<evidence type="ECO:0000259" key="1">
    <source>
        <dbReference type="Pfam" id="PF20279"/>
    </source>
</evidence>
<evidence type="ECO:0000313" key="3">
    <source>
        <dbReference type="Proteomes" id="UP000272428"/>
    </source>
</evidence>
<reference evidence="2 3" key="1">
    <citation type="submission" date="2018-10" db="EMBL/GenBank/DDBJ databases">
        <title>Genomic Encyclopedia of Archaeal and Bacterial Type Strains, Phase II (KMG-II): from individual species to whole genera.</title>
        <authorList>
            <person name="Goeker M."/>
        </authorList>
    </citation>
    <scope>NUCLEOTIDE SEQUENCE [LARGE SCALE GENOMIC DNA]</scope>
    <source>
        <strain evidence="2 3">DSM 14219</strain>
    </source>
</reference>
<gene>
    <name evidence="2" type="ORF">BCF58_2365</name>
</gene>
<dbReference type="Pfam" id="PF20279">
    <property type="entry name" value="CTD12"/>
    <property type="match status" value="1"/>
</dbReference>
<name>A0A495SE92_9FLAO</name>
<organism evidence="2 3">
    <name type="scientific">Chryseobacterium defluvii</name>
    <dbReference type="NCBI Taxonomy" id="160396"/>
    <lineage>
        <taxon>Bacteria</taxon>
        <taxon>Pseudomonadati</taxon>
        <taxon>Bacteroidota</taxon>
        <taxon>Flavobacteriia</taxon>
        <taxon>Flavobacteriales</taxon>
        <taxon>Weeksellaceae</taxon>
        <taxon>Chryseobacterium group</taxon>
        <taxon>Chryseobacterium</taxon>
    </lineage>
</organism>
<feature type="domain" description="ABC-three component systems C-terminal" evidence="1">
    <location>
        <begin position="163"/>
        <end position="305"/>
    </location>
</feature>
<protein>
    <recommendedName>
        <fullName evidence="1">ABC-three component systems C-terminal domain-containing protein</fullName>
    </recommendedName>
</protein>
<dbReference type="EMBL" id="RBXB01000002">
    <property type="protein sequence ID" value="RKS98224.1"/>
    <property type="molecule type" value="Genomic_DNA"/>
</dbReference>
<dbReference type="OrthoDB" id="7820209at2"/>
<dbReference type="AlphaFoldDB" id="A0A495SE92"/>